<dbReference type="EMBL" id="AQOB01000015">
    <property type="protein sequence ID" value="EOQ35583.1"/>
    <property type="molecule type" value="Genomic_DNA"/>
</dbReference>
<dbReference type="HOGENOM" id="CLU_1270348_0_0_9"/>
<comment type="caution">
    <text evidence="1">The sequence shown here is derived from an EMBL/GenBank/DDBJ whole genome shotgun (WGS) entry which is preliminary data.</text>
</comment>
<dbReference type="AlphaFoldDB" id="R8VST2"/>
<dbReference type="Proteomes" id="UP000013981">
    <property type="component" value="Unassembled WGS sequence"/>
</dbReference>
<keyword evidence="2" id="KW-1185">Reference proteome</keyword>
<accession>R8VST2</accession>
<dbReference type="PATRIC" id="fig|1203606.4.peg.3010"/>
<dbReference type="RefSeq" id="WP_016149136.1">
    <property type="nucleotide sequence ID" value="NZ_KB976105.1"/>
</dbReference>
<reference evidence="1 2" key="1">
    <citation type="submission" date="2013-01" db="EMBL/GenBank/DDBJ databases">
        <title>The Genome Sequence of Butyricicoccus pullicaecorum 1.2.</title>
        <authorList>
            <consortium name="The Broad Institute Genome Sequencing Platform"/>
            <person name="Earl A."/>
            <person name="Ward D."/>
            <person name="Feldgarden M."/>
            <person name="Gevers D."/>
            <person name="Van Immerseel F."/>
            <person name="Eeckhaut V."/>
            <person name="Walker B."/>
            <person name="Young S.K."/>
            <person name="Zeng Q."/>
            <person name="Gargeya S."/>
            <person name="Fitzgerald M."/>
            <person name="Haas B."/>
            <person name="Abouelleil A."/>
            <person name="Alvarado L."/>
            <person name="Arachchi H.M."/>
            <person name="Berlin A.M."/>
            <person name="Chapman S.B."/>
            <person name="Dewar J."/>
            <person name="Goldberg J."/>
            <person name="Griggs A."/>
            <person name="Gujja S."/>
            <person name="Hansen M."/>
            <person name="Howarth C."/>
            <person name="Imamovic A."/>
            <person name="Larimer J."/>
            <person name="McCowan C."/>
            <person name="Murphy C."/>
            <person name="Neiman D."/>
            <person name="Pearson M."/>
            <person name="Priest M."/>
            <person name="Roberts A."/>
            <person name="Saif S."/>
            <person name="Shea T."/>
            <person name="Sisk P."/>
            <person name="Sykes S."/>
            <person name="Wortman J."/>
            <person name="Nusbaum C."/>
            <person name="Birren B."/>
        </authorList>
    </citation>
    <scope>NUCLEOTIDE SEQUENCE [LARGE SCALE GENOMIC DNA]</scope>
    <source>
        <strain evidence="1 2">1.2</strain>
    </source>
</reference>
<protein>
    <submittedName>
        <fullName evidence="1">Uncharacterized protein</fullName>
    </submittedName>
</protein>
<sequence>MTRARPLPYDEYMIRDLDDFVPHDLGQLNTTASAPDDSCAPEVLFCLAFDQRYEPLPPRLRMPAELLYRAEEAVLARFSTLYRALCCGTAARPFSDITVPDTLDHTLFSYSLRWSQPLFQSLSQACALAESIPQRPGTAPRLILLTDLPPDHLPRSLFGLVLNRLARARPGLRAALLYCGTEQTVWIARLGEMQGAIQPILPHDYGSMYDFLFSGGT</sequence>
<organism evidence="1 2">
    <name type="scientific">Butyricicoccus pullicaecorum 1.2</name>
    <dbReference type="NCBI Taxonomy" id="1203606"/>
    <lineage>
        <taxon>Bacteria</taxon>
        <taxon>Bacillati</taxon>
        <taxon>Bacillota</taxon>
        <taxon>Clostridia</taxon>
        <taxon>Eubacteriales</taxon>
        <taxon>Butyricicoccaceae</taxon>
        <taxon>Butyricicoccus</taxon>
    </lineage>
</organism>
<proteinExistence type="predicted"/>
<evidence type="ECO:0000313" key="2">
    <source>
        <dbReference type="Proteomes" id="UP000013981"/>
    </source>
</evidence>
<evidence type="ECO:0000313" key="1">
    <source>
        <dbReference type="EMBL" id="EOQ35583.1"/>
    </source>
</evidence>
<gene>
    <name evidence="1" type="ORF">HMPREF1526_03050</name>
</gene>
<name>R8VST2_9FIRM</name>